<dbReference type="Gene3D" id="3.40.50.720">
    <property type="entry name" value="NAD(P)-binding Rossmann-like Domain"/>
    <property type="match status" value="1"/>
</dbReference>
<dbReference type="PROSITE" id="PS00061">
    <property type="entry name" value="ADH_SHORT"/>
    <property type="match status" value="1"/>
</dbReference>
<dbReference type="CDD" id="cd05233">
    <property type="entry name" value="SDR_c"/>
    <property type="match status" value="1"/>
</dbReference>
<dbReference type="PRINTS" id="PR00081">
    <property type="entry name" value="GDHRDH"/>
</dbReference>
<keyword evidence="2 4" id="KW-0560">Oxidoreductase</keyword>
<evidence type="ECO:0000256" key="3">
    <source>
        <dbReference type="RuleBase" id="RU000363"/>
    </source>
</evidence>
<dbReference type="PRINTS" id="PR00080">
    <property type="entry name" value="SDRFAMILY"/>
</dbReference>
<evidence type="ECO:0000256" key="2">
    <source>
        <dbReference type="ARBA" id="ARBA00023002"/>
    </source>
</evidence>
<reference evidence="4 5" key="1">
    <citation type="submission" date="2024-05" db="EMBL/GenBank/DDBJ databases">
        <authorList>
            <person name="Haq I."/>
            <person name="Ullah Z."/>
            <person name="Ahmad R."/>
            <person name="Li M."/>
            <person name="Tong Y."/>
        </authorList>
    </citation>
    <scope>NUCLEOTIDE SEQUENCE [LARGE SCALE GENOMIC DNA]</scope>
    <source>
        <strain evidence="4 5">16A2E</strain>
    </source>
</reference>
<keyword evidence="5" id="KW-1185">Reference proteome</keyword>
<dbReference type="SUPFAM" id="SSF51735">
    <property type="entry name" value="NAD(P)-binding Rossmann-fold domains"/>
    <property type="match status" value="1"/>
</dbReference>
<protein>
    <submittedName>
        <fullName evidence="4">SDR family oxidoreductase</fullName>
        <ecNumber evidence="4">1.-.-.-</ecNumber>
    </submittedName>
</protein>
<dbReference type="InterPro" id="IPR036291">
    <property type="entry name" value="NAD(P)-bd_dom_sf"/>
</dbReference>
<organism evidence="4 5">
    <name type="scientific">Ornithinibacillus xuwenensis</name>
    <dbReference type="NCBI Taxonomy" id="3144668"/>
    <lineage>
        <taxon>Bacteria</taxon>
        <taxon>Bacillati</taxon>
        <taxon>Bacillota</taxon>
        <taxon>Bacilli</taxon>
        <taxon>Bacillales</taxon>
        <taxon>Bacillaceae</taxon>
        <taxon>Ornithinibacillus</taxon>
    </lineage>
</organism>
<accession>A0ABU9XJQ7</accession>
<comment type="similarity">
    <text evidence="1 3">Belongs to the short-chain dehydrogenases/reductases (SDR) family.</text>
</comment>
<dbReference type="RefSeq" id="WP_345824818.1">
    <property type="nucleotide sequence ID" value="NZ_JBDIML010000002.1"/>
</dbReference>
<proteinExistence type="inferred from homology"/>
<dbReference type="GO" id="GO:0016491">
    <property type="term" value="F:oxidoreductase activity"/>
    <property type="evidence" value="ECO:0007669"/>
    <property type="project" value="UniProtKB-KW"/>
</dbReference>
<evidence type="ECO:0000256" key="1">
    <source>
        <dbReference type="ARBA" id="ARBA00006484"/>
    </source>
</evidence>
<comment type="caution">
    <text evidence="4">The sequence shown here is derived from an EMBL/GenBank/DDBJ whole genome shotgun (WGS) entry which is preliminary data.</text>
</comment>
<sequence>MSKTVVVTGASRGIGRAIAIELSHREDISNFILISRTEEGLEETSTMMNPNKNIQYYPLDLTDYAEVKELIQEIGGTYGTIDMLVNVAGYANPKSLLETSIDDWEMTYKINVHSLFNMTKEAVKFMKKTGGKILNVASTAGSSARPGWLAYASSKAALISISQTLSEELSEYGILVYCISPGRCATELRKVLAPDEDPTTIMQPEHVGEVVNQLLSDNGICLDGQNIVVRKQVTTSKQASVKQTT</sequence>
<dbReference type="PANTHER" id="PTHR42901">
    <property type="entry name" value="ALCOHOL DEHYDROGENASE"/>
    <property type="match status" value="1"/>
</dbReference>
<dbReference type="EMBL" id="JBDIML010000002">
    <property type="protein sequence ID" value="MEN2767359.1"/>
    <property type="molecule type" value="Genomic_DNA"/>
</dbReference>
<evidence type="ECO:0000313" key="5">
    <source>
        <dbReference type="Proteomes" id="UP001444625"/>
    </source>
</evidence>
<dbReference type="Proteomes" id="UP001444625">
    <property type="component" value="Unassembled WGS sequence"/>
</dbReference>
<dbReference type="InterPro" id="IPR020904">
    <property type="entry name" value="Sc_DH/Rdtase_CS"/>
</dbReference>
<dbReference type="PANTHER" id="PTHR42901:SF1">
    <property type="entry name" value="ALCOHOL DEHYDROGENASE"/>
    <property type="match status" value="1"/>
</dbReference>
<gene>
    <name evidence="4" type="ORF">ABC228_09175</name>
</gene>
<name>A0ABU9XJQ7_9BACI</name>
<dbReference type="EC" id="1.-.-.-" evidence="4"/>
<evidence type="ECO:0000313" key="4">
    <source>
        <dbReference type="EMBL" id="MEN2767359.1"/>
    </source>
</evidence>
<dbReference type="InterPro" id="IPR002347">
    <property type="entry name" value="SDR_fam"/>
</dbReference>
<dbReference type="Pfam" id="PF00106">
    <property type="entry name" value="adh_short"/>
    <property type="match status" value="1"/>
</dbReference>